<dbReference type="InterPro" id="IPR011604">
    <property type="entry name" value="PDDEXK-like_dom_sf"/>
</dbReference>
<dbReference type="CDD" id="cd22343">
    <property type="entry name" value="PDDEXK_lambda_exonuclease-like"/>
    <property type="match status" value="1"/>
</dbReference>
<dbReference type="Proteomes" id="UP000821853">
    <property type="component" value="Unassembled WGS sequence"/>
</dbReference>
<dbReference type="Pfam" id="PF09588">
    <property type="entry name" value="YqaJ"/>
    <property type="match status" value="1"/>
</dbReference>
<sequence>MQLRLQHIQGMLQLKHTDSADKYIKLWRNCQTFCTNCTTGHDNTSARVTKKKIELLLTMPMSHRDATRIEEDTRMQGKCLSWYQQRCGRITGSIVSRVVKCKSLGSAARLASNIAQAPLVLYENQHRKTCAMRHGTEHEEAVRRHYVDHQSLRHMNFLSRDAGLFICEKFQCVAASPDGIIKCSCCGRGVFAIKCPYKYKDTHADDNNDKGFYHENGRLKENHEYMFQVQTEMVSADVSYCDFVCWTSKSFVVVRVLRDTDFIEKHMPVLRGFLKHALLPQLLSRKSINEVQCNDA</sequence>
<dbReference type="InterPro" id="IPR011335">
    <property type="entry name" value="Restrct_endonuc-II-like"/>
</dbReference>
<gene>
    <name evidence="2" type="ORF">HPB48_014503</name>
</gene>
<dbReference type="AlphaFoldDB" id="A0A9J6GXD0"/>
<proteinExistence type="predicted"/>
<dbReference type="PANTHER" id="PTHR46609:SF8">
    <property type="entry name" value="YQAJ VIRAL RECOMBINASE DOMAIN-CONTAINING PROTEIN"/>
    <property type="match status" value="1"/>
</dbReference>
<dbReference type="PANTHER" id="PTHR46609">
    <property type="entry name" value="EXONUCLEASE, PHAGE-TYPE/RECB, C-TERMINAL DOMAIN-CONTAINING PROTEIN"/>
    <property type="match status" value="1"/>
</dbReference>
<keyword evidence="3" id="KW-1185">Reference proteome</keyword>
<dbReference type="EMBL" id="JABSTR010000009">
    <property type="protein sequence ID" value="KAH9379031.1"/>
    <property type="molecule type" value="Genomic_DNA"/>
</dbReference>
<reference evidence="2 3" key="1">
    <citation type="journal article" date="2020" name="Cell">
        <title>Large-Scale Comparative Analyses of Tick Genomes Elucidate Their Genetic Diversity and Vector Capacities.</title>
        <authorList>
            <consortium name="Tick Genome and Microbiome Consortium (TIGMIC)"/>
            <person name="Jia N."/>
            <person name="Wang J."/>
            <person name="Shi W."/>
            <person name="Du L."/>
            <person name="Sun Y."/>
            <person name="Zhan W."/>
            <person name="Jiang J.F."/>
            <person name="Wang Q."/>
            <person name="Zhang B."/>
            <person name="Ji P."/>
            <person name="Bell-Sakyi L."/>
            <person name="Cui X.M."/>
            <person name="Yuan T.T."/>
            <person name="Jiang B.G."/>
            <person name="Yang W.F."/>
            <person name="Lam T.T."/>
            <person name="Chang Q.C."/>
            <person name="Ding S.J."/>
            <person name="Wang X.J."/>
            <person name="Zhu J.G."/>
            <person name="Ruan X.D."/>
            <person name="Zhao L."/>
            <person name="Wei J.T."/>
            <person name="Ye R.Z."/>
            <person name="Que T.C."/>
            <person name="Du C.H."/>
            <person name="Zhou Y.H."/>
            <person name="Cheng J.X."/>
            <person name="Dai P.F."/>
            <person name="Guo W.B."/>
            <person name="Han X.H."/>
            <person name="Huang E.J."/>
            <person name="Li L.F."/>
            <person name="Wei W."/>
            <person name="Gao Y.C."/>
            <person name="Liu J.Z."/>
            <person name="Shao H.Z."/>
            <person name="Wang X."/>
            <person name="Wang C.C."/>
            <person name="Yang T.C."/>
            <person name="Huo Q.B."/>
            <person name="Li W."/>
            <person name="Chen H.Y."/>
            <person name="Chen S.E."/>
            <person name="Zhou L.G."/>
            <person name="Ni X.B."/>
            <person name="Tian J.H."/>
            <person name="Sheng Y."/>
            <person name="Liu T."/>
            <person name="Pan Y.S."/>
            <person name="Xia L.Y."/>
            <person name="Li J."/>
            <person name="Zhao F."/>
            <person name="Cao W.C."/>
        </authorList>
    </citation>
    <scope>NUCLEOTIDE SEQUENCE [LARGE SCALE GENOMIC DNA]</scope>
    <source>
        <strain evidence="2">HaeL-2018</strain>
    </source>
</reference>
<dbReference type="InterPro" id="IPR019080">
    <property type="entry name" value="YqaJ_viral_recombinase"/>
</dbReference>
<comment type="caution">
    <text evidence="2">The sequence shown here is derived from an EMBL/GenBank/DDBJ whole genome shotgun (WGS) entry which is preliminary data.</text>
</comment>
<protein>
    <recommendedName>
        <fullName evidence="1">YqaJ viral recombinase domain-containing protein</fullName>
    </recommendedName>
</protein>
<feature type="domain" description="YqaJ viral recombinase" evidence="1">
    <location>
        <begin position="82"/>
        <end position="237"/>
    </location>
</feature>
<dbReference type="OrthoDB" id="6435142at2759"/>
<dbReference type="SUPFAM" id="SSF52980">
    <property type="entry name" value="Restriction endonuclease-like"/>
    <property type="match status" value="1"/>
</dbReference>
<dbReference type="VEuPathDB" id="VectorBase:HLOH_055110"/>
<name>A0A9J6GXD0_HAELO</name>
<dbReference type="GO" id="GO:0006281">
    <property type="term" value="P:DNA repair"/>
    <property type="evidence" value="ECO:0007669"/>
    <property type="project" value="UniProtKB-ARBA"/>
</dbReference>
<accession>A0A9J6GXD0</accession>
<evidence type="ECO:0000313" key="2">
    <source>
        <dbReference type="EMBL" id="KAH9379031.1"/>
    </source>
</evidence>
<evidence type="ECO:0000313" key="3">
    <source>
        <dbReference type="Proteomes" id="UP000821853"/>
    </source>
</evidence>
<dbReference type="Gene3D" id="3.90.320.10">
    <property type="match status" value="1"/>
</dbReference>
<organism evidence="2 3">
    <name type="scientific">Haemaphysalis longicornis</name>
    <name type="common">Bush tick</name>
    <dbReference type="NCBI Taxonomy" id="44386"/>
    <lineage>
        <taxon>Eukaryota</taxon>
        <taxon>Metazoa</taxon>
        <taxon>Ecdysozoa</taxon>
        <taxon>Arthropoda</taxon>
        <taxon>Chelicerata</taxon>
        <taxon>Arachnida</taxon>
        <taxon>Acari</taxon>
        <taxon>Parasitiformes</taxon>
        <taxon>Ixodida</taxon>
        <taxon>Ixodoidea</taxon>
        <taxon>Ixodidae</taxon>
        <taxon>Haemaphysalinae</taxon>
        <taxon>Haemaphysalis</taxon>
    </lineage>
</organism>
<dbReference type="OMA" id="VECIRHI"/>
<evidence type="ECO:0000259" key="1">
    <source>
        <dbReference type="Pfam" id="PF09588"/>
    </source>
</evidence>
<dbReference type="InterPro" id="IPR051703">
    <property type="entry name" value="NF-kappa-B_Signaling_Reg"/>
</dbReference>